<comment type="caution">
    <text evidence="2">The sequence shown here is derived from an EMBL/GenBank/DDBJ whole genome shotgun (WGS) entry which is preliminary data.</text>
</comment>
<dbReference type="Pfam" id="PF13843">
    <property type="entry name" value="DDE_Tnp_1_7"/>
    <property type="match status" value="1"/>
</dbReference>
<evidence type="ECO:0000313" key="2">
    <source>
        <dbReference type="EMBL" id="KAJ8892469.1"/>
    </source>
</evidence>
<sequence>MQFMNVAFMMYIVDQSSLNASQRGQTLDLTFDELEVIFGMLVIPSLRLYWSDDHNFHVPRIAKIILYTIRPFIQHLNQTFKKSFNSSHYFLIDEIMIRFKGRSSIKQYLPIKPIKSGFKVWVVACGVSGYMINFEIYEGTLGKRTVVSLAKSFETLGCCLFFYRFFSSITLLRTLLFGCGTIMQNRKHFPKNLLKTYKDLKFGDSDYTVCGEISVTKWKDRGIKSVVVVTNMHNPENSSTVERKGKYGNKQTVTCPTLISDYNM</sequence>
<dbReference type="Proteomes" id="UP001159363">
    <property type="component" value="Chromosome 2"/>
</dbReference>
<feature type="domain" description="PiggyBac transposable element-derived protein" evidence="1">
    <location>
        <begin position="66"/>
        <end position="263"/>
    </location>
</feature>
<dbReference type="EMBL" id="JARBHB010000002">
    <property type="protein sequence ID" value="KAJ8892469.1"/>
    <property type="molecule type" value="Genomic_DNA"/>
</dbReference>
<organism evidence="2 3">
    <name type="scientific">Dryococelus australis</name>
    <dbReference type="NCBI Taxonomy" id="614101"/>
    <lineage>
        <taxon>Eukaryota</taxon>
        <taxon>Metazoa</taxon>
        <taxon>Ecdysozoa</taxon>
        <taxon>Arthropoda</taxon>
        <taxon>Hexapoda</taxon>
        <taxon>Insecta</taxon>
        <taxon>Pterygota</taxon>
        <taxon>Neoptera</taxon>
        <taxon>Polyneoptera</taxon>
        <taxon>Phasmatodea</taxon>
        <taxon>Verophasmatodea</taxon>
        <taxon>Anareolatae</taxon>
        <taxon>Phasmatidae</taxon>
        <taxon>Eurycanthinae</taxon>
        <taxon>Dryococelus</taxon>
    </lineage>
</organism>
<keyword evidence="3" id="KW-1185">Reference proteome</keyword>
<protein>
    <recommendedName>
        <fullName evidence="1">PiggyBac transposable element-derived protein domain-containing protein</fullName>
    </recommendedName>
</protein>
<evidence type="ECO:0000259" key="1">
    <source>
        <dbReference type="Pfam" id="PF13843"/>
    </source>
</evidence>
<reference evidence="2 3" key="1">
    <citation type="submission" date="2023-02" db="EMBL/GenBank/DDBJ databases">
        <title>LHISI_Scaffold_Assembly.</title>
        <authorList>
            <person name="Stuart O.P."/>
            <person name="Cleave R."/>
            <person name="Magrath M.J.L."/>
            <person name="Mikheyev A.S."/>
        </authorList>
    </citation>
    <scope>NUCLEOTIDE SEQUENCE [LARGE SCALE GENOMIC DNA]</scope>
    <source>
        <strain evidence="2">Daus_M_001</strain>
        <tissue evidence="2">Leg muscle</tissue>
    </source>
</reference>
<dbReference type="PANTHER" id="PTHR46599">
    <property type="entry name" value="PIGGYBAC TRANSPOSABLE ELEMENT-DERIVED PROTEIN 4"/>
    <property type="match status" value="1"/>
</dbReference>
<dbReference type="InterPro" id="IPR029526">
    <property type="entry name" value="PGBD"/>
</dbReference>
<accession>A0ABQ9I749</accession>
<dbReference type="PANTHER" id="PTHR46599:SF3">
    <property type="entry name" value="PIGGYBAC TRANSPOSABLE ELEMENT-DERIVED PROTEIN 4"/>
    <property type="match status" value="1"/>
</dbReference>
<evidence type="ECO:0000313" key="3">
    <source>
        <dbReference type="Proteomes" id="UP001159363"/>
    </source>
</evidence>
<proteinExistence type="predicted"/>
<name>A0ABQ9I749_9NEOP</name>
<gene>
    <name evidence="2" type="ORF">PR048_005049</name>
</gene>